<keyword evidence="5" id="KW-1185">Reference proteome</keyword>
<dbReference type="PANTHER" id="PTHR42850">
    <property type="entry name" value="METALLOPHOSPHOESTERASE"/>
    <property type="match status" value="1"/>
</dbReference>
<evidence type="ECO:0000256" key="1">
    <source>
        <dbReference type="ARBA" id="ARBA00008950"/>
    </source>
</evidence>
<keyword evidence="2" id="KW-0479">Metal-binding</keyword>
<accession>A0A4R3MQE5</accession>
<dbReference type="GO" id="GO:0005737">
    <property type="term" value="C:cytoplasm"/>
    <property type="evidence" value="ECO:0007669"/>
    <property type="project" value="TreeGrafter"/>
</dbReference>
<evidence type="ECO:0000313" key="5">
    <source>
        <dbReference type="Proteomes" id="UP000294902"/>
    </source>
</evidence>
<evidence type="ECO:0000259" key="3">
    <source>
        <dbReference type="Pfam" id="PF12850"/>
    </source>
</evidence>
<dbReference type="InterPro" id="IPR029052">
    <property type="entry name" value="Metallo-depent_PP-like"/>
</dbReference>
<dbReference type="NCBIfam" id="TIGR00040">
    <property type="entry name" value="yfcE"/>
    <property type="match status" value="1"/>
</dbReference>
<comment type="similarity">
    <text evidence="1 2">Belongs to the metallophosphoesterase superfamily. YfcE family.</text>
</comment>
<dbReference type="EMBL" id="SMAL01000003">
    <property type="protein sequence ID" value="TCT15391.1"/>
    <property type="molecule type" value="Genomic_DNA"/>
</dbReference>
<protein>
    <recommendedName>
        <fullName evidence="2">Phosphoesterase</fullName>
        <ecNumber evidence="2">3.1.4.-</ecNumber>
    </recommendedName>
</protein>
<dbReference type="Gene3D" id="3.60.21.10">
    <property type="match status" value="1"/>
</dbReference>
<dbReference type="InterPro" id="IPR050126">
    <property type="entry name" value="Ap4A_hydrolase"/>
</dbReference>
<dbReference type="EC" id="3.1.4.-" evidence="2"/>
<gene>
    <name evidence="4" type="ORF">EDC18_10396</name>
</gene>
<organism evidence="4 5">
    <name type="scientific">Natranaerovirga pectinivora</name>
    <dbReference type="NCBI Taxonomy" id="682400"/>
    <lineage>
        <taxon>Bacteria</taxon>
        <taxon>Bacillati</taxon>
        <taxon>Bacillota</taxon>
        <taxon>Clostridia</taxon>
        <taxon>Lachnospirales</taxon>
        <taxon>Natranaerovirgaceae</taxon>
        <taxon>Natranaerovirga</taxon>
    </lineage>
</organism>
<dbReference type="AlphaFoldDB" id="A0A4R3MQE5"/>
<dbReference type="PIRSF" id="PIRSF000883">
    <property type="entry name" value="Pesterase_MJ0912"/>
    <property type="match status" value="1"/>
</dbReference>
<dbReference type="InterPro" id="IPR000979">
    <property type="entry name" value="Phosphodiesterase_MJ0936/Vps29"/>
</dbReference>
<comment type="cofactor">
    <cofactor evidence="2">
        <name>a divalent metal cation</name>
        <dbReference type="ChEBI" id="CHEBI:60240"/>
    </cofactor>
</comment>
<dbReference type="Pfam" id="PF12850">
    <property type="entry name" value="Metallophos_2"/>
    <property type="match status" value="1"/>
</dbReference>
<comment type="caution">
    <text evidence="4">The sequence shown here is derived from an EMBL/GenBank/DDBJ whole genome shotgun (WGS) entry which is preliminary data.</text>
</comment>
<dbReference type="GO" id="GO:0046872">
    <property type="term" value="F:metal ion binding"/>
    <property type="evidence" value="ECO:0007669"/>
    <property type="project" value="UniProtKB-KW"/>
</dbReference>
<dbReference type="InterPro" id="IPR024654">
    <property type="entry name" value="Calcineurin-like_PHP_lpxH"/>
</dbReference>
<feature type="domain" description="Calcineurin-like phosphoesterase" evidence="3">
    <location>
        <begin position="1"/>
        <end position="199"/>
    </location>
</feature>
<dbReference type="RefSeq" id="WP_165878486.1">
    <property type="nucleotide sequence ID" value="NZ_SMAL01000003.1"/>
</dbReference>
<dbReference type="GO" id="GO:0016791">
    <property type="term" value="F:phosphatase activity"/>
    <property type="evidence" value="ECO:0007669"/>
    <property type="project" value="TreeGrafter"/>
</dbReference>
<evidence type="ECO:0000313" key="4">
    <source>
        <dbReference type="EMBL" id="TCT15391.1"/>
    </source>
</evidence>
<name>A0A4R3MQE5_9FIRM</name>
<evidence type="ECO:0000256" key="2">
    <source>
        <dbReference type="RuleBase" id="RU362039"/>
    </source>
</evidence>
<reference evidence="4 5" key="1">
    <citation type="submission" date="2019-03" db="EMBL/GenBank/DDBJ databases">
        <title>Genomic Encyclopedia of Type Strains, Phase IV (KMG-IV): sequencing the most valuable type-strain genomes for metagenomic binning, comparative biology and taxonomic classification.</title>
        <authorList>
            <person name="Goeker M."/>
        </authorList>
    </citation>
    <scope>NUCLEOTIDE SEQUENCE [LARGE SCALE GENOMIC DNA]</scope>
    <source>
        <strain evidence="4 5">DSM 24629</strain>
    </source>
</reference>
<proteinExistence type="inferred from homology"/>
<dbReference type="InterPro" id="IPR011152">
    <property type="entry name" value="Pesterase_MJ0912"/>
</dbReference>
<dbReference type="PANTHER" id="PTHR42850:SF2">
    <property type="entry name" value="BLL5683 PROTEIN"/>
    <property type="match status" value="1"/>
</dbReference>
<sequence>MKFAVIGDIHGNKFALESTLKDIKDKNVDFIVSTGDLVGYLPFPNEVIEMIKSNNIITIQGNHDEKIALGSKPTEESIGKMSESEIQGSASGVFTNLTITDENREYLKRLPKKMVIVAEALKVMLVHGSPRSNKEYMKEDSEILDLLAKESHADVIISGHTHLPYYKKVEDKHFINAGSTGKPKQGNANGVYVIVDIDHNEVTCDIVEVPYDVENMVAAIEGNDMISNELIDNLRKGY</sequence>
<dbReference type="Proteomes" id="UP000294902">
    <property type="component" value="Unassembled WGS sequence"/>
</dbReference>
<dbReference type="SUPFAM" id="SSF56300">
    <property type="entry name" value="Metallo-dependent phosphatases"/>
    <property type="match status" value="1"/>
</dbReference>